<dbReference type="PANTHER" id="PTHR21064:SF5">
    <property type="entry name" value="SLR1880 PROTEIN"/>
    <property type="match status" value="1"/>
</dbReference>
<evidence type="ECO:0000313" key="2">
    <source>
        <dbReference type="EMBL" id="KJY52127.1"/>
    </source>
</evidence>
<name>A0A0F4KZS0_9BIFI</name>
<gene>
    <name evidence="2" type="ORF">JF70_02100</name>
</gene>
<comment type="caution">
    <text evidence="2">The sequence shown here is derived from an EMBL/GenBank/DDBJ whole genome shotgun (WGS) entry which is preliminary data.</text>
</comment>
<keyword evidence="3" id="KW-1185">Reference proteome</keyword>
<dbReference type="AlphaFoldDB" id="A0A0F4KZS0"/>
<protein>
    <submittedName>
        <fullName evidence="2">Aminoglycoside phosphotransferase</fullName>
    </submittedName>
</protein>
<evidence type="ECO:0000259" key="1">
    <source>
        <dbReference type="Pfam" id="PF01636"/>
    </source>
</evidence>
<proteinExistence type="predicted"/>
<dbReference type="InterPro" id="IPR050249">
    <property type="entry name" value="Pseudomonas-type_ThrB"/>
</dbReference>
<dbReference type="EMBL" id="JWMF01000003">
    <property type="protein sequence ID" value="KJY52127.1"/>
    <property type="molecule type" value="Genomic_DNA"/>
</dbReference>
<dbReference type="SUPFAM" id="SSF56112">
    <property type="entry name" value="Protein kinase-like (PK-like)"/>
    <property type="match status" value="1"/>
</dbReference>
<evidence type="ECO:0000313" key="3">
    <source>
        <dbReference type="Proteomes" id="UP000033567"/>
    </source>
</evidence>
<keyword evidence="2" id="KW-0808">Transferase</keyword>
<organism evidence="2 3">
    <name type="scientific">Bifidobacterium mellis</name>
    <dbReference type="NCBI Taxonomy" id="1293823"/>
    <lineage>
        <taxon>Bacteria</taxon>
        <taxon>Bacillati</taxon>
        <taxon>Actinomycetota</taxon>
        <taxon>Actinomycetes</taxon>
        <taxon>Bifidobacteriales</taxon>
        <taxon>Bifidobacteriaceae</taxon>
        <taxon>Bifidobacterium</taxon>
    </lineage>
</organism>
<dbReference type="Gene3D" id="3.90.1200.10">
    <property type="match status" value="1"/>
</dbReference>
<accession>A0A0F4KZS0</accession>
<dbReference type="PANTHER" id="PTHR21064">
    <property type="entry name" value="AMINOGLYCOSIDE PHOSPHOTRANSFERASE DOMAIN-CONTAINING PROTEIN-RELATED"/>
    <property type="match status" value="1"/>
</dbReference>
<sequence length="359" mass="41032">MKIDESALRQVAEHFAMQGSLEDVTPYGNGHINVTYLARTDRRRYILQQMNTTVFPDTAALMHNIELVTDFLRSQGQETLDIVPTDQGASWYQNDQGAWRVYKFIEHTRSYEMVPNPQVFRNAGDAFGRFQNYLADFDASQLNVTIPHFHDTPKRFRDLMAAIEDDRRGRVRECQEEIDFFRQRADRYGTVMDGLADGTIPLRVTHNDTKLNNILMDETTGRARAIIDLDTIMPGSMLFDFGDAIRFGASTALEDEQDLEKVHFDTNLFQAYAQGFIGAVRSSITDREAQLLPLSALLMTEECGMRFLTDYLQGDIYFAVAYPEHNLVRCRTQVTLARQMEKSTDQTASMVGQVMEATR</sequence>
<dbReference type="InterPro" id="IPR011009">
    <property type="entry name" value="Kinase-like_dom_sf"/>
</dbReference>
<feature type="domain" description="Aminoglycoside phosphotransferase" evidence="1">
    <location>
        <begin position="23"/>
        <end position="265"/>
    </location>
</feature>
<dbReference type="PATRIC" id="fig|1684.5.peg.221"/>
<reference evidence="2 3" key="1">
    <citation type="submission" date="2014-12" db="EMBL/GenBank/DDBJ databases">
        <title>Comparative genomics of the lactic acid bacteria isolated from the honey bee gut.</title>
        <authorList>
            <person name="Ellegaard K.M."/>
            <person name="Tamarit D."/>
            <person name="Javelind E."/>
            <person name="Olofsson T."/>
            <person name="Andersson S.G."/>
            <person name="Vasquez A."/>
        </authorList>
    </citation>
    <scope>NUCLEOTIDE SEQUENCE [LARGE SCALE GENOMIC DNA]</scope>
    <source>
        <strain evidence="2 3">Bin7</strain>
    </source>
</reference>
<dbReference type="Proteomes" id="UP000033567">
    <property type="component" value="Unassembled WGS sequence"/>
</dbReference>
<dbReference type="RefSeq" id="WP_045934971.1">
    <property type="nucleotide sequence ID" value="NZ_KQ033885.1"/>
</dbReference>
<dbReference type="Pfam" id="PF01636">
    <property type="entry name" value="APH"/>
    <property type="match status" value="1"/>
</dbReference>
<dbReference type="InterPro" id="IPR002575">
    <property type="entry name" value="Aminoglycoside_PTrfase"/>
</dbReference>
<dbReference type="GO" id="GO:0016740">
    <property type="term" value="F:transferase activity"/>
    <property type="evidence" value="ECO:0007669"/>
    <property type="project" value="UniProtKB-KW"/>
</dbReference>